<dbReference type="InterPro" id="IPR002797">
    <property type="entry name" value="Polysacc_synth"/>
</dbReference>
<keyword evidence="5 6" id="KW-0472">Membrane</keyword>
<dbReference type="CDD" id="cd13124">
    <property type="entry name" value="MATE_SpoVB_like"/>
    <property type="match status" value="1"/>
</dbReference>
<comment type="caution">
    <text evidence="7">The sequence shown here is derived from an EMBL/GenBank/DDBJ whole genome shotgun (WGS) entry which is preliminary data.</text>
</comment>
<evidence type="ECO:0000256" key="2">
    <source>
        <dbReference type="ARBA" id="ARBA00022475"/>
    </source>
</evidence>
<organism evidence="7 8">
    <name type="scientific">Paenibacillus cellulosilyticus</name>
    <dbReference type="NCBI Taxonomy" id="375489"/>
    <lineage>
        <taxon>Bacteria</taxon>
        <taxon>Bacillati</taxon>
        <taxon>Bacillota</taxon>
        <taxon>Bacilli</taxon>
        <taxon>Bacillales</taxon>
        <taxon>Paenibacillaceae</taxon>
        <taxon>Paenibacillus</taxon>
    </lineage>
</organism>
<comment type="subcellular location">
    <subcellularLocation>
        <location evidence="1">Cell membrane</location>
        <topology evidence="1">Multi-pass membrane protein</topology>
    </subcellularLocation>
</comment>
<keyword evidence="4 6" id="KW-1133">Transmembrane helix</keyword>
<feature type="transmembrane region" description="Helical" evidence="6">
    <location>
        <begin position="115"/>
        <end position="138"/>
    </location>
</feature>
<proteinExistence type="predicted"/>
<dbReference type="InterPro" id="IPR024923">
    <property type="entry name" value="PG_synth_SpoVB"/>
</dbReference>
<feature type="transmembrane region" description="Helical" evidence="6">
    <location>
        <begin position="358"/>
        <end position="381"/>
    </location>
</feature>
<dbReference type="Pfam" id="PF01943">
    <property type="entry name" value="Polysacc_synt"/>
    <property type="match status" value="1"/>
</dbReference>
<dbReference type="EMBL" id="QGTQ01000035">
    <property type="protein sequence ID" value="PWV92484.1"/>
    <property type="molecule type" value="Genomic_DNA"/>
</dbReference>
<dbReference type="InterPro" id="IPR050833">
    <property type="entry name" value="Poly_Biosynth_Transport"/>
</dbReference>
<dbReference type="PANTHER" id="PTHR30250">
    <property type="entry name" value="PST FAMILY PREDICTED COLANIC ACID TRANSPORTER"/>
    <property type="match status" value="1"/>
</dbReference>
<feature type="transmembrane region" description="Helical" evidence="6">
    <location>
        <begin position="268"/>
        <end position="288"/>
    </location>
</feature>
<dbReference type="PIRSF" id="PIRSF038958">
    <property type="entry name" value="PG_synth_SpoVB"/>
    <property type="match status" value="1"/>
</dbReference>
<dbReference type="PANTHER" id="PTHR30250:SF21">
    <property type="entry name" value="LIPID II FLIPPASE MURJ"/>
    <property type="match status" value="1"/>
</dbReference>
<feature type="transmembrane region" description="Helical" evidence="6">
    <location>
        <begin position="324"/>
        <end position="346"/>
    </location>
</feature>
<dbReference type="GO" id="GO:0005886">
    <property type="term" value="C:plasma membrane"/>
    <property type="evidence" value="ECO:0007669"/>
    <property type="project" value="UniProtKB-SubCell"/>
</dbReference>
<feature type="transmembrane region" description="Helical" evidence="6">
    <location>
        <begin position="518"/>
        <end position="540"/>
    </location>
</feature>
<gene>
    <name evidence="7" type="ORF">DFQ01_13545</name>
</gene>
<feature type="transmembrane region" description="Helical" evidence="6">
    <location>
        <begin position="77"/>
        <end position="94"/>
    </location>
</feature>
<evidence type="ECO:0000256" key="6">
    <source>
        <dbReference type="SAM" id="Phobius"/>
    </source>
</evidence>
<evidence type="ECO:0000256" key="3">
    <source>
        <dbReference type="ARBA" id="ARBA00022692"/>
    </source>
</evidence>
<feature type="transmembrane region" description="Helical" evidence="6">
    <location>
        <begin position="393"/>
        <end position="418"/>
    </location>
</feature>
<feature type="transmembrane region" description="Helical" evidence="6">
    <location>
        <begin position="214"/>
        <end position="235"/>
    </location>
</feature>
<name>A0A2V2YR07_9BACL</name>
<feature type="transmembrane region" description="Helical" evidence="6">
    <location>
        <begin position="448"/>
        <end position="467"/>
    </location>
</feature>
<keyword evidence="2" id="KW-1003">Cell membrane</keyword>
<protein>
    <submittedName>
        <fullName evidence="7">Stage V sporulation protein B</fullName>
    </submittedName>
</protein>
<feature type="transmembrane region" description="Helical" evidence="6">
    <location>
        <begin position="189"/>
        <end position="208"/>
    </location>
</feature>
<feature type="transmembrane region" description="Helical" evidence="6">
    <location>
        <begin position="150"/>
        <end position="168"/>
    </location>
</feature>
<sequence length="572" mass="60973">MPGLWDGSAVAAFTHVYAMRERKKADVMLKKESLIKGTIILAAAALVARVLGIFQRVPLDYMMGTGGGAALGLANTMYMWLLVIATGGIPSAISKMVSERHALGKAGEAQRIYKAALLFGVITGAAMALLLYVIAPWYTEHVAKLPLADASIQAIAPALLLFPTIAMMRGYFQGRQLMSAGGISQIIEQILRVLVGVGLAIAVVSAGWGDRWIAAAASFGSFVGGIGALCVMIWYGRKLGRQDAEEVRAGRLRFERSNLPFKSIYKEIFMMSLPIVVTAMTVNLVYMFDNTFLIRLSGSFYLTEEAAQRALDAFGLKATSIAGIPPILAIALSSSIIPIISTAFAKRDMNEVQRQSSLVMRIVVFTGVPAALILSVAAYSVTGLIFKTAEGSGIVAALTAGTIFQISMMTSNSILYGFGKARTPMYNTLIGLAVKLVGSIALAPFMGLYGFIVASTLCFVIVTLLNLRSIRQIVPLQTLGGRWIGYLITVIVTAAAGYGVEYGVRALLLDAMPDKIVYFLGCCAAGAAAGVLYVVLLVLLRVVTPADVRSFPGPLRKLFGPLMRLAPSAQRG</sequence>
<feature type="transmembrane region" description="Helical" evidence="6">
    <location>
        <begin position="479"/>
        <end position="498"/>
    </location>
</feature>
<dbReference type="AlphaFoldDB" id="A0A2V2YR07"/>
<evidence type="ECO:0000256" key="4">
    <source>
        <dbReference type="ARBA" id="ARBA00022989"/>
    </source>
</evidence>
<keyword evidence="3 6" id="KW-0812">Transmembrane</keyword>
<feature type="transmembrane region" description="Helical" evidence="6">
    <location>
        <begin position="38"/>
        <end position="57"/>
    </location>
</feature>
<evidence type="ECO:0000256" key="1">
    <source>
        <dbReference type="ARBA" id="ARBA00004651"/>
    </source>
</evidence>
<reference evidence="7 8" key="1">
    <citation type="submission" date="2018-05" db="EMBL/GenBank/DDBJ databases">
        <title>Genomic Encyclopedia of Type Strains, Phase III (KMG-III): the genomes of soil and plant-associated and newly described type strains.</title>
        <authorList>
            <person name="Whitman W."/>
        </authorList>
    </citation>
    <scope>NUCLEOTIDE SEQUENCE [LARGE SCALE GENOMIC DNA]</scope>
    <source>
        <strain evidence="7 8">CECT 5696</strain>
    </source>
</reference>
<evidence type="ECO:0000313" key="7">
    <source>
        <dbReference type="EMBL" id="PWV92484.1"/>
    </source>
</evidence>
<feature type="transmembrane region" description="Helical" evidence="6">
    <location>
        <begin position="425"/>
        <end position="442"/>
    </location>
</feature>
<accession>A0A2V2YR07</accession>
<evidence type="ECO:0000313" key="8">
    <source>
        <dbReference type="Proteomes" id="UP000246635"/>
    </source>
</evidence>
<keyword evidence="8" id="KW-1185">Reference proteome</keyword>
<dbReference type="Proteomes" id="UP000246635">
    <property type="component" value="Unassembled WGS sequence"/>
</dbReference>
<evidence type="ECO:0000256" key="5">
    <source>
        <dbReference type="ARBA" id="ARBA00023136"/>
    </source>
</evidence>